<dbReference type="AlphaFoldDB" id="A0A381VN91"/>
<proteinExistence type="predicted"/>
<organism evidence="1">
    <name type="scientific">marine metagenome</name>
    <dbReference type="NCBI Taxonomy" id="408172"/>
    <lineage>
        <taxon>unclassified sequences</taxon>
        <taxon>metagenomes</taxon>
        <taxon>ecological metagenomes</taxon>
    </lineage>
</organism>
<dbReference type="EMBL" id="UINC01009318">
    <property type="protein sequence ID" value="SVA41805.1"/>
    <property type="molecule type" value="Genomic_DNA"/>
</dbReference>
<feature type="non-terminal residue" evidence="1">
    <location>
        <position position="1"/>
    </location>
</feature>
<feature type="non-terminal residue" evidence="1">
    <location>
        <position position="37"/>
    </location>
</feature>
<accession>A0A381VN91</accession>
<name>A0A381VN91_9ZZZZ</name>
<evidence type="ECO:0000313" key="1">
    <source>
        <dbReference type="EMBL" id="SVA41805.1"/>
    </source>
</evidence>
<reference evidence="1" key="1">
    <citation type="submission" date="2018-05" db="EMBL/GenBank/DDBJ databases">
        <authorList>
            <person name="Lanie J.A."/>
            <person name="Ng W.-L."/>
            <person name="Kazmierczak K.M."/>
            <person name="Andrzejewski T.M."/>
            <person name="Davidsen T.M."/>
            <person name="Wayne K.J."/>
            <person name="Tettelin H."/>
            <person name="Glass J.I."/>
            <person name="Rusch D."/>
            <person name="Podicherti R."/>
            <person name="Tsui H.-C.T."/>
            <person name="Winkler M.E."/>
        </authorList>
    </citation>
    <scope>NUCLEOTIDE SEQUENCE</scope>
</reference>
<protein>
    <submittedName>
        <fullName evidence="1">Uncharacterized protein</fullName>
    </submittedName>
</protein>
<sequence length="37" mass="4550">ESLRPHQSYQRITQISYFINLKILPLLCHFNVRTHWP</sequence>
<gene>
    <name evidence="1" type="ORF">METZ01_LOCUS94659</name>
</gene>